<gene>
    <name evidence="2" type="ORF">GA0070564_10113</name>
</gene>
<feature type="transmembrane region" description="Helical" evidence="1">
    <location>
        <begin position="12"/>
        <end position="31"/>
    </location>
</feature>
<organism evidence="2 3">
    <name type="scientific">Micromonospora mirobrigensis</name>
    <dbReference type="NCBI Taxonomy" id="262898"/>
    <lineage>
        <taxon>Bacteria</taxon>
        <taxon>Bacillati</taxon>
        <taxon>Actinomycetota</taxon>
        <taxon>Actinomycetes</taxon>
        <taxon>Micromonosporales</taxon>
        <taxon>Micromonosporaceae</taxon>
        <taxon>Micromonospora</taxon>
    </lineage>
</organism>
<feature type="transmembrane region" description="Helical" evidence="1">
    <location>
        <begin position="37"/>
        <end position="55"/>
    </location>
</feature>
<protein>
    <submittedName>
        <fullName evidence="2">Uncharacterized protein</fullName>
    </submittedName>
</protein>
<dbReference type="RefSeq" id="WP_091600932.1">
    <property type="nucleotide sequence ID" value="NZ_FMCX01000001.1"/>
</dbReference>
<evidence type="ECO:0000313" key="3">
    <source>
        <dbReference type="Proteomes" id="UP000199504"/>
    </source>
</evidence>
<reference evidence="3" key="1">
    <citation type="submission" date="2016-06" db="EMBL/GenBank/DDBJ databases">
        <authorList>
            <person name="Varghese N."/>
            <person name="Submissions Spin"/>
        </authorList>
    </citation>
    <scope>NUCLEOTIDE SEQUENCE [LARGE SCALE GENOMIC DNA]</scope>
    <source>
        <strain evidence="3">DSM 44830</strain>
    </source>
</reference>
<dbReference type="AlphaFoldDB" id="A0A1C4TWX1"/>
<keyword evidence="1" id="KW-1133">Transmembrane helix</keyword>
<keyword evidence="1" id="KW-0812">Transmembrane</keyword>
<evidence type="ECO:0000256" key="1">
    <source>
        <dbReference type="SAM" id="Phobius"/>
    </source>
</evidence>
<name>A0A1C4TWX1_9ACTN</name>
<proteinExistence type="predicted"/>
<feature type="transmembrane region" description="Helical" evidence="1">
    <location>
        <begin position="75"/>
        <end position="95"/>
    </location>
</feature>
<keyword evidence="1" id="KW-0472">Membrane</keyword>
<feature type="transmembrane region" description="Helical" evidence="1">
    <location>
        <begin position="115"/>
        <end position="132"/>
    </location>
</feature>
<evidence type="ECO:0000313" key="2">
    <source>
        <dbReference type="EMBL" id="SCE63894.1"/>
    </source>
</evidence>
<dbReference type="OrthoDB" id="3386194at2"/>
<dbReference type="STRING" id="262898.GA0070564_10113"/>
<dbReference type="Proteomes" id="UP000199504">
    <property type="component" value="Unassembled WGS sequence"/>
</dbReference>
<sequence length="134" mass="14122">MEQPEVAARAPGARGRAAVTVPVLIVVALVGGQLPSFSTAASLWTLGTGIVLIRLGLGDRASRRAAARPLGPGALWWLLPLAVFGGFEAVTFALSAGDDLPTFSRLMDPVLDRPVARSAAWFAWSAAFWGLVRR</sequence>
<accession>A0A1C4TWX1</accession>
<dbReference type="EMBL" id="FMCX01000001">
    <property type="protein sequence ID" value="SCE63894.1"/>
    <property type="molecule type" value="Genomic_DNA"/>
</dbReference>
<keyword evidence="3" id="KW-1185">Reference proteome</keyword>